<feature type="transmembrane region" description="Helical" evidence="7">
    <location>
        <begin position="974"/>
        <end position="995"/>
    </location>
</feature>
<dbReference type="EMBL" id="SWKV01000025">
    <property type="protein sequence ID" value="KAF3040456.1"/>
    <property type="molecule type" value="Genomic_DNA"/>
</dbReference>
<evidence type="ECO:0000256" key="4">
    <source>
        <dbReference type="ARBA" id="ARBA00022967"/>
    </source>
</evidence>
<comment type="similarity">
    <text evidence="7">Belongs to the cation transport ATPase (P-type) (TC 3.A.3) family. Type IB subfamily.</text>
</comment>
<dbReference type="SUPFAM" id="SSF81665">
    <property type="entry name" value="Calcium ATPase, transmembrane domain M"/>
    <property type="match status" value="1"/>
</dbReference>
<dbReference type="PANTHER" id="PTHR46594">
    <property type="entry name" value="P-TYPE CATION-TRANSPORTING ATPASE"/>
    <property type="match status" value="1"/>
</dbReference>
<dbReference type="InterPro" id="IPR008250">
    <property type="entry name" value="ATPase_P-typ_transduc_dom_A_sf"/>
</dbReference>
<dbReference type="Gene3D" id="3.40.1110.10">
    <property type="entry name" value="Calcium-transporting ATPase, cytoplasmic domain N"/>
    <property type="match status" value="1"/>
</dbReference>
<dbReference type="InterPro" id="IPR036163">
    <property type="entry name" value="HMA_dom_sf"/>
</dbReference>
<feature type="transmembrane region" description="Helical" evidence="7">
    <location>
        <begin position="428"/>
        <end position="448"/>
    </location>
</feature>
<dbReference type="SUPFAM" id="SSF55008">
    <property type="entry name" value="HMA, heavy metal-associated domain"/>
    <property type="match status" value="1"/>
</dbReference>
<dbReference type="InterPro" id="IPR023298">
    <property type="entry name" value="ATPase_P-typ_TM_dom_sf"/>
</dbReference>
<evidence type="ECO:0000256" key="3">
    <source>
        <dbReference type="ARBA" id="ARBA00022723"/>
    </source>
</evidence>
<comment type="subcellular location">
    <subcellularLocation>
        <location evidence="1 7">Membrane</location>
    </subcellularLocation>
</comment>
<dbReference type="GO" id="GO:0046872">
    <property type="term" value="F:metal ion binding"/>
    <property type="evidence" value="ECO:0007669"/>
    <property type="project" value="UniProtKB-KW"/>
</dbReference>
<evidence type="ECO:0000256" key="1">
    <source>
        <dbReference type="ARBA" id="ARBA00004370"/>
    </source>
</evidence>
<feature type="transmembrane region" description="Helical" evidence="7">
    <location>
        <begin position="1007"/>
        <end position="1025"/>
    </location>
</feature>
<dbReference type="PRINTS" id="PR00119">
    <property type="entry name" value="CATATPASE"/>
</dbReference>
<dbReference type="SUPFAM" id="SSF56784">
    <property type="entry name" value="HAD-like"/>
    <property type="match status" value="1"/>
</dbReference>
<dbReference type="NCBIfam" id="TIGR01494">
    <property type="entry name" value="ATPase_P-type"/>
    <property type="match status" value="2"/>
</dbReference>
<evidence type="ECO:0000256" key="7">
    <source>
        <dbReference type="RuleBase" id="RU362081"/>
    </source>
</evidence>
<dbReference type="Pfam" id="PF00702">
    <property type="entry name" value="Hydrolase"/>
    <property type="match status" value="1"/>
</dbReference>
<keyword evidence="11" id="KW-1185">Reference proteome</keyword>
<evidence type="ECO:0000259" key="9">
    <source>
        <dbReference type="Pfam" id="PF00122"/>
    </source>
</evidence>
<reference evidence="10" key="1">
    <citation type="submission" date="2019-04" db="EMBL/GenBank/DDBJ databases">
        <title>Sequencing of skin fungus with MAO and IRED activity.</title>
        <authorList>
            <person name="Marsaioli A.J."/>
            <person name="Bonatto J.M.C."/>
            <person name="Reis Junior O."/>
        </authorList>
    </citation>
    <scope>NUCLEOTIDE SEQUENCE</scope>
    <source>
        <strain evidence="10">28M1</strain>
    </source>
</reference>
<dbReference type="Gene3D" id="2.70.150.10">
    <property type="entry name" value="Calcium-transporting ATPase, cytoplasmic transduction domain A"/>
    <property type="match status" value="1"/>
</dbReference>
<dbReference type="OrthoDB" id="432719at2759"/>
<dbReference type="InterPro" id="IPR036412">
    <property type="entry name" value="HAD-like_sf"/>
</dbReference>
<evidence type="ECO:0000256" key="6">
    <source>
        <dbReference type="ARBA" id="ARBA00023136"/>
    </source>
</evidence>
<evidence type="ECO:0000313" key="10">
    <source>
        <dbReference type="EMBL" id="KAF3040456.1"/>
    </source>
</evidence>
<dbReference type="NCBIfam" id="TIGR01511">
    <property type="entry name" value="ATPase-IB1_Cu"/>
    <property type="match status" value="1"/>
</dbReference>
<feature type="domain" description="P-type ATPase A" evidence="9">
    <location>
        <begin position="512"/>
        <end position="601"/>
    </location>
</feature>
<dbReference type="GO" id="GO:0016887">
    <property type="term" value="F:ATP hydrolysis activity"/>
    <property type="evidence" value="ECO:0007669"/>
    <property type="project" value="InterPro"/>
</dbReference>
<dbReference type="SUPFAM" id="SSF81653">
    <property type="entry name" value="Calcium ATPase, transduction domain A"/>
    <property type="match status" value="1"/>
</dbReference>
<dbReference type="PANTHER" id="PTHR46594:SF4">
    <property type="entry name" value="P-TYPE CATION-TRANSPORTING ATPASE"/>
    <property type="match status" value="1"/>
</dbReference>
<dbReference type="GO" id="GO:0019829">
    <property type="term" value="F:ATPase-coupled monoatomic cation transmembrane transporter activity"/>
    <property type="evidence" value="ECO:0007669"/>
    <property type="project" value="InterPro"/>
</dbReference>
<dbReference type="Pfam" id="PF00122">
    <property type="entry name" value="E1-E2_ATPase"/>
    <property type="match status" value="1"/>
</dbReference>
<proteinExistence type="inferred from homology"/>
<feature type="transmembrane region" description="Helical" evidence="7">
    <location>
        <begin position="363"/>
        <end position="383"/>
    </location>
</feature>
<dbReference type="GO" id="GO:0005524">
    <property type="term" value="F:ATP binding"/>
    <property type="evidence" value="ECO:0007669"/>
    <property type="project" value="UniProtKB-UniRule"/>
</dbReference>
<dbReference type="InterPro" id="IPR017969">
    <property type="entry name" value="Heavy-metal-associated_CS"/>
</dbReference>
<feature type="transmembrane region" description="Helical" evidence="7">
    <location>
        <begin position="395"/>
        <end position="416"/>
    </location>
</feature>
<dbReference type="InterPro" id="IPR059000">
    <property type="entry name" value="ATPase_P-type_domA"/>
</dbReference>
<keyword evidence="6 7" id="KW-0472">Membrane</keyword>
<feature type="region of interest" description="Disordered" evidence="8">
    <location>
        <begin position="1061"/>
        <end position="1083"/>
    </location>
</feature>
<keyword evidence="7" id="KW-0547">Nucleotide-binding</keyword>
<protein>
    <recommendedName>
        <fullName evidence="9">P-type ATPase A domain-containing protein</fullName>
    </recommendedName>
</protein>
<keyword evidence="3 7" id="KW-0479">Metal-binding</keyword>
<name>A0A9P4WRE2_9PLEO</name>
<dbReference type="Gene3D" id="3.40.50.1000">
    <property type="entry name" value="HAD superfamily/HAD-like"/>
    <property type="match status" value="1"/>
</dbReference>
<dbReference type="AlphaFoldDB" id="A0A9P4WRE2"/>
<feature type="region of interest" description="Disordered" evidence="8">
    <location>
        <begin position="1"/>
        <end position="84"/>
    </location>
</feature>
<feature type="transmembrane region" description="Helical" evidence="7">
    <location>
        <begin position="659"/>
        <end position="687"/>
    </location>
</feature>
<gene>
    <name evidence="10" type="ORF">E8E12_002620</name>
</gene>
<dbReference type="InterPro" id="IPR027256">
    <property type="entry name" value="P-typ_ATPase_IB"/>
</dbReference>
<dbReference type="InterPro" id="IPR006121">
    <property type="entry name" value="HMA_dom"/>
</dbReference>
<keyword evidence="2 7" id="KW-0812">Transmembrane</keyword>
<organism evidence="10 11">
    <name type="scientific">Didymella heteroderae</name>
    <dbReference type="NCBI Taxonomy" id="1769908"/>
    <lineage>
        <taxon>Eukaryota</taxon>
        <taxon>Fungi</taxon>
        <taxon>Dikarya</taxon>
        <taxon>Ascomycota</taxon>
        <taxon>Pezizomycotina</taxon>
        <taxon>Dothideomycetes</taxon>
        <taxon>Pleosporomycetidae</taxon>
        <taxon>Pleosporales</taxon>
        <taxon>Pleosporineae</taxon>
        <taxon>Didymellaceae</taxon>
        <taxon>Didymella</taxon>
    </lineage>
</organism>
<dbReference type="InterPro" id="IPR001757">
    <property type="entry name" value="P_typ_ATPase"/>
</dbReference>
<keyword evidence="5 7" id="KW-1133">Transmembrane helix</keyword>
<keyword evidence="4" id="KW-1278">Translocase</keyword>
<dbReference type="PROSITE" id="PS01047">
    <property type="entry name" value="HMA_1"/>
    <property type="match status" value="1"/>
</dbReference>
<accession>A0A9P4WRE2</accession>
<evidence type="ECO:0000256" key="5">
    <source>
        <dbReference type="ARBA" id="ARBA00022989"/>
    </source>
</evidence>
<dbReference type="InterPro" id="IPR023214">
    <property type="entry name" value="HAD_sf"/>
</dbReference>
<dbReference type="CDD" id="cd00371">
    <property type="entry name" value="HMA"/>
    <property type="match status" value="1"/>
</dbReference>
<dbReference type="PROSITE" id="PS00154">
    <property type="entry name" value="ATPASE_E1_E2"/>
    <property type="match status" value="1"/>
</dbReference>
<feature type="transmembrane region" description="Helical" evidence="7">
    <location>
        <begin position="617"/>
        <end position="639"/>
    </location>
</feature>
<sequence length="1083" mass="119308">MKRLFGISREAITERTISPNPHPDQPGWDHSPPASPPPPAKRKLLLDGAFANQDFPSALQNRYPVPDPQAWDPDASKNSSRPQSGRFLSQLASAFRRTPSPHRPHSHLHCHALTHPHGHSQSGGTCCSKNLHCDSELVLKDAGTKSENSDDISHLDLEKGPPAFQRFVLNIDGLKCGCCETGITRAVSRIAAIRDHQVNVVLARLEIDLDVNQLNIDIVLQKLNTATGYTFEQDTGLNDQVLELLHPDPHAFDRKDLPAGITAVDRPEPRKQFWMSGRNRKTECSANDVAIVHTSEKAISGRPTAKSSTTRRQAVKACVHYDARVIGAREVFEFYRIGYSDIMLAPPPAHASLELGAKQSTRALFWLLPALVFTVPILVFAWAPVDHERFEYAHASITLASLVQIIAWIEFLPSALRSLWYSRILDMDLLITLSTTTAYVFSVVLYAFRFIGKPLDTNSFFETSTLLVTLILFGRVINEYARYRAAKAVSFRSLQIERALLIPTSHECSPDPPTHDIDARLLQYGDKFRVHPHTRIVTDGIVYYGGSEVDESMLTGESMPVAKGVQSEVYAGTMNGNGTLLVTLKSLPHENTVHKIATMVEGAELTQPKIQALADRIVGWFVPVIAAIGSLVFFIWLLIDRFHNKSDWSDAVVRAITYAIATLIVSCPCAIGLAVPMVVLIAGGVAARYGIIFRDPQKLEIARGVTDVIFDKTGTLTTGFFSVSSAEYYGNLDPALVKRILLGLLRDNKHPVSLGVHHLLTKETRVNDDSELAPIEVRSITSTPGCGISGLTTSRDWEVRAGNPEWLNFPVEESNSSYLVVTIQGSLAAVFKLHDSPKPAAAKVIHALKQRHVTVHMISGDSQGAVDAVAHALDIPKRYTKSRCKPDGKRQYIQDLQDRQWRKKNRIVMFVGDGTNDSVAIKQADVGVHVTSPHAGGEVAKRAADVVLLTDRLGDVLVALDVSKAAYRRIIANFVWCAVYNVGAVLLAAGAFAGVKKGGQEVKIPPQWAGLGELVSVLPVVIIAFQMRWRDYGAKYKDLEHEQVMEEIRVERKTGVEARKARKNVAEGKQSVKENAREVASEA</sequence>
<dbReference type="GO" id="GO:0016020">
    <property type="term" value="C:membrane"/>
    <property type="evidence" value="ECO:0007669"/>
    <property type="project" value="UniProtKB-SubCell"/>
</dbReference>
<dbReference type="NCBIfam" id="TIGR01525">
    <property type="entry name" value="ATPase-IB_hvy"/>
    <property type="match status" value="1"/>
</dbReference>
<comment type="caution">
    <text evidence="10">The sequence shown here is derived from an EMBL/GenBank/DDBJ whole genome shotgun (WGS) entry which is preliminary data.</text>
</comment>
<dbReference type="InterPro" id="IPR018303">
    <property type="entry name" value="ATPase_P-typ_P_site"/>
</dbReference>
<dbReference type="InterPro" id="IPR023299">
    <property type="entry name" value="ATPase_P-typ_cyto_dom_N"/>
</dbReference>
<evidence type="ECO:0000313" key="11">
    <source>
        <dbReference type="Proteomes" id="UP000758155"/>
    </source>
</evidence>
<evidence type="ECO:0000256" key="8">
    <source>
        <dbReference type="SAM" id="MobiDB-lite"/>
    </source>
</evidence>
<evidence type="ECO:0000256" key="2">
    <source>
        <dbReference type="ARBA" id="ARBA00022692"/>
    </source>
</evidence>
<dbReference type="Proteomes" id="UP000758155">
    <property type="component" value="Unassembled WGS sequence"/>
</dbReference>
<keyword evidence="7" id="KW-0067">ATP-binding</keyword>
<dbReference type="Gene3D" id="3.30.70.100">
    <property type="match status" value="1"/>
</dbReference>